<protein>
    <submittedName>
        <fullName evidence="2">Uncharacterized protein</fullName>
    </submittedName>
</protein>
<feature type="signal peptide" evidence="1">
    <location>
        <begin position="1"/>
        <end position="23"/>
    </location>
</feature>
<dbReference type="EMBL" id="CP011219">
    <property type="protein sequence ID" value="AKO32344.1"/>
    <property type="molecule type" value="Genomic_DNA"/>
</dbReference>
<name>A0AAC8UCA4_HAEDC</name>
<proteinExistence type="predicted"/>
<evidence type="ECO:0000313" key="3">
    <source>
        <dbReference type="Proteomes" id="UP000060132"/>
    </source>
</evidence>
<evidence type="ECO:0000313" key="2">
    <source>
        <dbReference type="EMBL" id="AKO32344.1"/>
    </source>
</evidence>
<dbReference type="AlphaFoldDB" id="A0AAC8UCA4"/>
<evidence type="ECO:0000256" key="1">
    <source>
        <dbReference type="SAM" id="SignalP"/>
    </source>
</evidence>
<reference evidence="2 3" key="1">
    <citation type="journal article" date="2015" name="PLoS Negl. Trop. Dis.">
        <title>Haemophilus ducreyi Cutaneous Ulcer Strains Are Nearly Identical to Class I Genital Ulcer Strains.</title>
        <authorList>
            <person name="Gangaiah D."/>
            <person name="Webb K.M."/>
            <person name="Humphreys T.L."/>
            <person name="Fortney K.R."/>
            <person name="Toh E."/>
            <person name="Tai A."/>
            <person name="Katz S.S."/>
            <person name="Pillay A."/>
            <person name="Chen C.Y."/>
            <person name="Roberts S.A."/>
            <person name="Munson R.S.Jr."/>
            <person name="Spinola S.M."/>
        </authorList>
    </citation>
    <scope>NUCLEOTIDE SEQUENCE [LARGE SCALE GENOMIC DNA]</scope>
    <source>
        <strain evidence="3">CLU2</strain>
    </source>
</reference>
<sequence length="79" mass="9308">MNRIKLFTLLLFLMLSHVAILSAQNTDLPQVSFNAHLARSAIINYFLMKQQIKPIQIVIFMRYDKIKKQNGNLLKNMRF</sequence>
<feature type="chain" id="PRO_5042174826" evidence="1">
    <location>
        <begin position="24"/>
        <end position="79"/>
    </location>
</feature>
<dbReference type="RefSeq" id="WP_010944940.1">
    <property type="nucleotide sequence ID" value="NZ_CP015431.1"/>
</dbReference>
<dbReference type="Proteomes" id="UP000060132">
    <property type="component" value="Chromosome"/>
</dbReference>
<keyword evidence="1" id="KW-0732">Signal</keyword>
<organism evidence="2 3">
    <name type="scientific">Haemophilus ducreyi</name>
    <dbReference type="NCBI Taxonomy" id="730"/>
    <lineage>
        <taxon>Bacteria</taxon>
        <taxon>Pseudomonadati</taxon>
        <taxon>Pseudomonadota</taxon>
        <taxon>Gammaproteobacteria</taxon>
        <taxon>Pasteurellales</taxon>
        <taxon>Pasteurellaceae</taxon>
        <taxon>Haemophilus</taxon>
    </lineage>
</organism>
<accession>A0AAC8UCA4</accession>
<gene>
    <name evidence="2" type="ORF">RZ57_04035</name>
</gene>